<evidence type="ECO:0000313" key="1">
    <source>
        <dbReference type="EMBL" id="ROL48533.1"/>
    </source>
</evidence>
<dbReference type="AlphaFoldDB" id="A0A3N0YQP5"/>
<sequence>MPGRFGICVAFTGAFGRQNTDCSGQRLESPYAVQHTWTGLQSALRLMQILSAYQQKSGTISSDWGLYAVRVAVCVLSVQAAQHVPFHFSFCRSTSLASSFFTLTVHLQLCVRLSQAQFFAPVEPCSEKLAVT</sequence>
<comment type="caution">
    <text evidence="1">The sequence shown here is derived from an EMBL/GenBank/DDBJ whole genome shotgun (WGS) entry which is preliminary data.</text>
</comment>
<dbReference type="EMBL" id="RJVU01029436">
    <property type="protein sequence ID" value="ROL48533.1"/>
    <property type="molecule type" value="Genomic_DNA"/>
</dbReference>
<name>A0A3N0YQP5_ANAGA</name>
<evidence type="ECO:0000313" key="2">
    <source>
        <dbReference type="Proteomes" id="UP000281406"/>
    </source>
</evidence>
<protein>
    <submittedName>
        <fullName evidence="1">Uncharacterized protein</fullName>
    </submittedName>
</protein>
<reference evidence="1 2" key="1">
    <citation type="submission" date="2018-10" db="EMBL/GenBank/DDBJ databases">
        <title>Genome assembly for a Yunnan-Guizhou Plateau 3E fish, Anabarilius grahami (Regan), and its evolutionary and genetic applications.</title>
        <authorList>
            <person name="Jiang W."/>
        </authorList>
    </citation>
    <scope>NUCLEOTIDE SEQUENCE [LARGE SCALE GENOMIC DNA]</scope>
    <source>
        <strain evidence="1">AG-KIZ</strain>
        <tissue evidence="1">Muscle</tissue>
    </source>
</reference>
<accession>A0A3N0YQP5</accession>
<proteinExistence type="predicted"/>
<gene>
    <name evidence="1" type="ORF">DPX16_12149</name>
</gene>
<dbReference type="Proteomes" id="UP000281406">
    <property type="component" value="Unassembled WGS sequence"/>
</dbReference>
<keyword evidence="2" id="KW-1185">Reference proteome</keyword>
<organism evidence="1 2">
    <name type="scientific">Anabarilius grahami</name>
    <name type="common">Kanglang fish</name>
    <name type="synonym">Barilius grahami</name>
    <dbReference type="NCBI Taxonomy" id="495550"/>
    <lineage>
        <taxon>Eukaryota</taxon>
        <taxon>Metazoa</taxon>
        <taxon>Chordata</taxon>
        <taxon>Craniata</taxon>
        <taxon>Vertebrata</taxon>
        <taxon>Euteleostomi</taxon>
        <taxon>Actinopterygii</taxon>
        <taxon>Neopterygii</taxon>
        <taxon>Teleostei</taxon>
        <taxon>Ostariophysi</taxon>
        <taxon>Cypriniformes</taxon>
        <taxon>Xenocyprididae</taxon>
        <taxon>Xenocypridinae</taxon>
        <taxon>Xenocypridinae incertae sedis</taxon>
        <taxon>Anabarilius</taxon>
    </lineage>
</organism>